<protein>
    <submittedName>
        <fullName evidence="1">Uncharacterized protein</fullName>
    </submittedName>
</protein>
<evidence type="ECO:0000313" key="2">
    <source>
        <dbReference type="Proteomes" id="UP001634394"/>
    </source>
</evidence>
<dbReference type="EMBL" id="JBJQND010000003">
    <property type="protein sequence ID" value="KAL3883121.1"/>
    <property type="molecule type" value="Genomic_DNA"/>
</dbReference>
<keyword evidence="2" id="KW-1185">Reference proteome</keyword>
<gene>
    <name evidence="1" type="ORF">ACJMK2_029414</name>
</gene>
<name>A0ABD3XC23_SINWO</name>
<reference evidence="1 2" key="1">
    <citation type="submission" date="2024-11" db="EMBL/GenBank/DDBJ databases">
        <title>Chromosome-level genome assembly of the freshwater bivalve Anodonta woodiana.</title>
        <authorList>
            <person name="Chen X."/>
        </authorList>
    </citation>
    <scope>NUCLEOTIDE SEQUENCE [LARGE SCALE GENOMIC DNA]</scope>
    <source>
        <strain evidence="1">MN2024</strain>
        <tissue evidence="1">Gills</tissue>
    </source>
</reference>
<sequence length="107" mass="11734">MTTKRYLKTALTVGANGPAVVTTATRTANVGFTNRRATSASEHKISMLFLLSVPSSEESTHACRNEIHLLSIVIESMDSLIDHLLQRDCLCECPKLFLPPDTCSNLK</sequence>
<dbReference type="AlphaFoldDB" id="A0ABD3XC23"/>
<comment type="caution">
    <text evidence="1">The sequence shown here is derived from an EMBL/GenBank/DDBJ whole genome shotgun (WGS) entry which is preliminary data.</text>
</comment>
<proteinExistence type="predicted"/>
<evidence type="ECO:0000313" key="1">
    <source>
        <dbReference type="EMBL" id="KAL3883121.1"/>
    </source>
</evidence>
<accession>A0ABD3XC23</accession>
<organism evidence="1 2">
    <name type="scientific">Sinanodonta woodiana</name>
    <name type="common">Chinese pond mussel</name>
    <name type="synonym">Anodonta woodiana</name>
    <dbReference type="NCBI Taxonomy" id="1069815"/>
    <lineage>
        <taxon>Eukaryota</taxon>
        <taxon>Metazoa</taxon>
        <taxon>Spiralia</taxon>
        <taxon>Lophotrochozoa</taxon>
        <taxon>Mollusca</taxon>
        <taxon>Bivalvia</taxon>
        <taxon>Autobranchia</taxon>
        <taxon>Heteroconchia</taxon>
        <taxon>Palaeoheterodonta</taxon>
        <taxon>Unionida</taxon>
        <taxon>Unionoidea</taxon>
        <taxon>Unionidae</taxon>
        <taxon>Unioninae</taxon>
        <taxon>Sinanodonta</taxon>
    </lineage>
</organism>
<dbReference type="Proteomes" id="UP001634394">
    <property type="component" value="Unassembled WGS sequence"/>
</dbReference>